<name>A0A9N8ZFJ9_9GLOM</name>
<proteinExistence type="predicted"/>
<comment type="caution">
    <text evidence="3">The sequence shown here is derived from an EMBL/GenBank/DDBJ whole genome shotgun (WGS) entry which is preliminary data.</text>
</comment>
<dbReference type="Pfam" id="PF00249">
    <property type="entry name" value="Myb_DNA-binding"/>
    <property type="match status" value="1"/>
</dbReference>
<dbReference type="InterPro" id="IPR001005">
    <property type="entry name" value="SANT/Myb"/>
</dbReference>
<evidence type="ECO:0000259" key="1">
    <source>
        <dbReference type="PROSITE" id="PS50090"/>
    </source>
</evidence>
<dbReference type="CDD" id="cd00167">
    <property type="entry name" value="SANT"/>
    <property type="match status" value="1"/>
</dbReference>
<sequence>MSKYTRKKPLIVPESLCKLMNTYICILETISLVFKKFVVVKREDCDDICAYNSTTVSDKLVKSPLKKVLKNGHWTPEEDKKLKAIVTIYGPNRWEKISTYHPTRNGKQMRT</sequence>
<dbReference type="EMBL" id="CAJVPJ010000175">
    <property type="protein sequence ID" value="CAG8490736.1"/>
    <property type="molecule type" value="Genomic_DNA"/>
</dbReference>
<dbReference type="PROSITE" id="PS50090">
    <property type="entry name" value="MYB_LIKE"/>
    <property type="match status" value="1"/>
</dbReference>
<feature type="domain" description="HTH myb-type" evidence="2">
    <location>
        <begin position="66"/>
        <end position="111"/>
    </location>
</feature>
<dbReference type="PROSITE" id="PS51294">
    <property type="entry name" value="HTH_MYB"/>
    <property type="match status" value="1"/>
</dbReference>
<evidence type="ECO:0000313" key="3">
    <source>
        <dbReference type="EMBL" id="CAG8490736.1"/>
    </source>
</evidence>
<evidence type="ECO:0000313" key="4">
    <source>
        <dbReference type="Proteomes" id="UP000789572"/>
    </source>
</evidence>
<dbReference type="Gene3D" id="1.10.10.60">
    <property type="entry name" value="Homeodomain-like"/>
    <property type="match status" value="1"/>
</dbReference>
<accession>A0A9N8ZFJ9</accession>
<dbReference type="AlphaFoldDB" id="A0A9N8ZFJ9"/>
<feature type="domain" description="Myb-like" evidence="1">
    <location>
        <begin position="66"/>
        <end position="111"/>
    </location>
</feature>
<evidence type="ECO:0000259" key="2">
    <source>
        <dbReference type="PROSITE" id="PS51294"/>
    </source>
</evidence>
<dbReference type="OrthoDB" id="2143914at2759"/>
<dbReference type="SUPFAM" id="SSF46689">
    <property type="entry name" value="Homeodomain-like"/>
    <property type="match status" value="1"/>
</dbReference>
<keyword evidence="4" id="KW-1185">Reference proteome</keyword>
<dbReference type="InterPro" id="IPR017930">
    <property type="entry name" value="Myb_dom"/>
</dbReference>
<dbReference type="InterPro" id="IPR009057">
    <property type="entry name" value="Homeodomain-like_sf"/>
</dbReference>
<gene>
    <name evidence="3" type="ORF">POCULU_LOCUS2058</name>
</gene>
<dbReference type="Proteomes" id="UP000789572">
    <property type="component" value="Unassembled WGS sequence"/>
</dbReference>
<organism evidence="3 4">
    <name type="scientific">Paraglomus occultum</name>
    <dbReference type="NCBI Taxonomy" id="144539"/>
    <lineage>
        <taxon>Eukaryota</taxon>
        <taxon>Fungi</taxon>
        <taxon>Fungi incertae sedis</taxon>
        <taxon>Mucoromycota</taxon>
        <taxon>Glomeromycotina</taxon>
        <taxon>Glomeromycetes</taxon>
        <taxon>Paraglomerales</taxon>
        <taxon>Paraglomeraceae</taxon>
        <taxon>Paraglomus</taxon>
    </lineage>
</organism>
<reference evidence="3" key="1">
    <citation type="submission" date="2021-06" db="EMBL/GenBank/DDBJ databases">
        <authorList>
            <person name="Kallberg Y."/>
            <person name="Tangrot J."/>
            <person name="Rosling A."/>
        </authorList>
    </citation>
    <scope>NUCLEOTIDE SEQUENCE</scope>
    <source>
        <strain evidence="3">IA702</strain>
    </source>
</reference>
<protein>
    <submittedName>
        <fullName evidence="3">3065_t:CDS:1</fullName>
    </submittedName>
</protein>